<dbReference type="Proteomes" id="UP001162131">
    <property type="component" value="Unassembled WGS sequence"/>
</dbReference>
<reference evidence="1" key="1">
    <citation type="submission" date="2021-09" db="EMBL/GenBank/DDBJ databases">
        <authorList>
            <consortium name="AG Swart"/>
            <person name="Singh M."/>
            <person name="Singh A."/>
            <person name="Seah K."/>
            <person name="Emmerich C."/>
        </authorList>
    </citation>
    <scope>NUCLEOTIDE SEQUENCE</scope>
    <source>
        <strain evidence="1">ATCC30299</strain>
    </source>
</reference>
<dbReference type="AlphaFoldDB" id="A0AAU9IBP3"/>
<gene>
    <name evidence="1" type="ORF">BSTOLATCC_MIC3615</name>
</gene>
<proteinExistence type="predicted"/>
<organism evidence="1 2">
    <name type="scientific">Blepharisma stoltei</name>
    <dbReference type="NCBI Taxonomy" id="1481888"/>
    <lineage>
        <taxon>Eukaryota</taxon>
        <taxon>Sar</taxon>
        <taxon>Alveolata</taxon>
        <taxon>Ciliophora</taxon>
        <taxon>Postciliodesmatophora</taxon>
        <taxon>Heterotrichea</taxon>
        <taxon>Heterotrichida</taxon>
        <taxon>Blepharismidae</taxon>
        <taxon>Blepharisma</taxon>
    </lineage>
</organism>
<comment type="caution">
    <text evidence="1">The sequence shown here is derived from an EMBL/GenBank/DDBJ whole genome shotgun (WGS) entry which is preliminary data.</text>
</comment>
<sequence>MEKDKHMIKTPLLGKSLDMPSQFELLSFRSEINSVPTNLDSNWVRCATCSTMLAYSRDMHIARCPVCRNLTAIKPVSQMVCSRCEQILLFPSDVKIVTCTCGESYEAYNGNAKQI</sequence>
<evidence type="ECO:0000313" key="2">
    <source>
        <dbReference type="Proteomes" id="UP001162131"/>
    </source>
</evidence>
<keyword evidence="2" id="KW-1185">Reference proteome</keyword>
<protein>
    <recommendedName>
        <fullName evidence="3">Phosphatidylinositol-4,5-bisphosphate 4-phosphatase</fullName>
    </recommendedName>
</protein>
<name>A0AAU9IBP3_9CILI</name>
<dbReference type="EMBL" id="CAJZBQ010000004">
    <property type="protein sequence ID" value="CAG9311325.1"/>
    <property type="molecule type" value="Genomic_DNA"/>
</dbReference>
<evidence type="ECO:0008006" key="3">
    <source>
        <dbReference type="Google" id="ProtNLM"/>
    </source>
</evidence>
<evidence type="ECO:0000313" key="1">
    <source>
        <dbReference type="EMBL" id="CAG9311325.1"/>
    </source>
</evidence>
<accession>A0AAU9IBP3</accession>